<feature type="region of interest" description="Disordered" evidence="7">
    <location>
        <begin position="25"/>
        <end position="56"/>
    </location>
</feature>
<dbReference type="GO" id="GO:0004843">
    <property type="term" value="F:cysteine-type deubiquitinase activity"/>
    <property type="evidence" value="ECO:0007669"/>
    <property type="project" value="UniProtKB-EC"/>
</dbReference>
<dbReference type="SUPFAM" id="SSF54001">
    <property type="entry name" value="Cysteine proteinases"/>
    <property type="match status" value="1"/>
</dbReference>
<dbReference type="OrthoDB" id="429671at2759"/>
<evidence type="ECO:0000256" key="6">
    <source>
        <dbReference type="ARBA" id="ARBA00022807"/>
    </source>
</evidence>
<evidence type="ECO:0000256" key="4">
    <source>
        <dbReference type="ARBA" id="ARBA00022786"/>
    </source>
</evidence>
<dbReference type="Pfam" id="PF00443">
    <property type="entry name" value="UCH"/>
    <property type="match status" value="1"/>
</dbReference>
<feature type="compositionally biased region" description="Low complexity" evidence="7">
    <location>
        <begin position="252"/>
        <end position="270"/>
    </location>
</feature>
<organism evidence="9 10">
    <name type="scientific">Pleomassaria siparia CBS 279.74</name>
    <dbReference type="NCBI Taxonomy" id="1314801"/>
    <lineage>
        <taxon>Eukaryota</taxon>
        <taxon>Fungi</taxon>
        <taxon>Dikarya</taxon>
        <taxon>Ascomycota</taxon>
        <taxon>Pezizomycotina</taxon>
        <taxon>Dothideomycetes</taxon>
        <taxon>Pleosporomycetidae</taxon>
        <taxon>Pleosporales</taxon>
        <taxon>Pleomassariaceae</taxon>
        <taxon>Pleomassaria</taxon>
    </lineage>
</organism>
<feature type="compositionally biased region" description="Polar residues" evidence="7">
    <location>
        <begin position="127"/>
        <end position="147"/>
    </location>
</feature>
<keyword evidence="3" id="KW-0645">Protease</keyword>
<dbReference type="PROSITE" id="PS50235">
    <property type="entry name" value="USP_3"/>
    <property type="match status" value="1"/>
</dbReference>
<keyword evidence="6" id="KW-0788">Thiol protease</keyword>
<feature type="compositionally biased region" description="Low complexity" evidence="7">
    <location>
        <begin position="148"/>
        <end position="158"/>
    </location>
</feature>
<feature type="compositionally biased region" description="Low complexity" evidence="7">
    <location>
        <begin position="278"/>
        <end position="303"/>
    </location>
</feature>
<feature type="compositionally biased region" description="Polar residues" evidence="7">
    <location>
        <begin position="335"/>
        <end position="344"/>
    </location>
</feature>
<dbReference type="PANTHER" id="PTHR24006">
    <property type="entry name" value="UBIQUITIN CARBOXYL-TERMINAL HYDROLASE"/>
    <property type="match status" value="1"/>
</dbReference>
<dbReference type="GO" id="GO:0016579">
    <property type="term" value="P:protein deubiquitination"/>
    <property type="evidence" value="ECO:0007669"/>
    <property type="project" value="InterPro"/>
</dbReference>
<name>A0A6G1JUU6_9PLEO</name>
<evidence type="ECO:0000313" key="9">
    <source>
        <dbReference type="EMBL" id="KAF2704025.1"/>
    </source>
</evidence>
<dbReference type="InterPro" id="IPR018200">
    <property type="entry name" value="USP_CS"/>
</dbReference>
<gene>
    <name evidence="9" type="ORF">K504DRAFT_169325</name>
</gene>
<dbReference type="GO" id="GO:0005829">
    <property type="term" value="C:cytosol"/>
    <property type="evidence" value="ECO:0007669"/>
    <property type="project" value="TreeGrafter"/>
</dbReference>
<dbReference type="PANTHER" id="PTHR24006:SF687">
    <property type="entry name" value="UBIQUITIN CARBOXYL-TERMINAL HYDROLASE 10"/>
    <property type="match status" value="1"/>
</dbReference>
<dbReference type="InterPro" id="IPR050164">
    <property type="entry name" value="Peptidase_C19"/>
</dbReference>
<feature type="compositionally biased region" description="Basic and acidic residues" evidence="7">
    <location>
        <begin position="228"/>
        <end position="246"/>
    </location>
</feature>
<comment type="catalytic activity">
    <reaction evidence="1">
        <text>Thiol-dependent hydrolysis of ester, thioester, amide, peptide and isopeptide bonds formed by the C-terminal Gly of ubiquitin (a 76-residue protein attached to proteins as an intracellular targeting signal).</text>
        <dbReference type="EC" id="3.4.19.12"/>
    </reaction>
</comment>
<proteinExistence type="predicted"/>
<evidence type="ECO:0000256" key="7">
    <source>
        <dbReference type="SAM" id="MobiDB-lite"/>
    </source>
</evidence>
<reference evidence="9" key="1">
    <citation type="journal article" date="2020" name="Stud. Mycol.">
        <title>101 Dothideomycetes genomes: a test case for predicting lifestyles and emergence of pathogens.</title>
        <authorList>
            <person name="Haridas S."/>
            <person name="Albert R."/>
            <person name="Binder M."/>
            <person name="Bloem J."/>
            <person name="Labutti K."/>
            <person name="Salamov A."/>
            <person name="Andreopoulos B."/>
            <person name="Baker S."/>
            <person name="Barry K."/>
            <person name="Bills G."/>
            <person name="Bluhm B."/>
            <person name="Cannon C."/>
            <person name="Castanera R."/>
            <person name="Culley D."/>
            <person name="Daum C."/>
            <person name="Ezra D."/>
            <person name="Gonzalez J."/>
            <person name="Henrissat B."/>
            <person name="Kuo A."/>
            <person name="Liang C."/>
            <person name="Lipzen A."/>
            <person name="Lutzoni F."/>
            <person name="Magnuson J."/>
            <person name="Mondo S."/>
            <person name="Nolan M."/>
            <person name="Ohm R."/>
            <person name="Pangilinan J."/>
            <person name="Park H.-J."/>
            <person name="Ramirez L."/>
            <person name="Alfaro M."/>
            <person name="Sun H."/>
            <person name="Tritt A."/>
            <person name="Yoshinaga Y."/>
            <person name="Zwiers L.-H."/>
            <person name="Turgeon B."/>
            <person name="Goodwin S."/>
            <person name="Spatafora J."/>
            <person name="Crous P."/>
            <person name="Grigoriev I."/>
        </authorList>
    </citation>
    <scope>NUCLEOTIDE SEQUENCE</scope>
    <source>
        <strain evidence="9">CBS 279.74</strain>
    </source>
</reference>
<dbReference type="InterPro" id="IPR028889">
    <property type="entry name" value="USP"/>
</dbReference>
<evidence type="ECO:0000313" key="10">
    <source>
        <dbReference type="Proteomes" id="UP000799428"/>
    </source>
</evidence>
<evidence type="ECO:0000259" key="8">
    <source>
        <dbReference type="PROSITE" id="PS50235"/>
    </source>
</evidence>
<feature type="region of interest" description="Disordered" evidence="7">
    <location>
        <begin position="838"/>
        <end position="889"/>
    </location>
</feature>
<feature type="region of interest" description="Disordered" evidence="7">
    <location>
        <begin position="127"/>
        <end position="385"/>
    </location>
</feature>
<dbReference type="InterPro" id="IPR038765">
    <property type="entry name" value="Papain-like_cys_pep_sf"/>
</dbReference>
<dbReference type="InterPro" id="IPR001394">
    <property type="entry name" value="Peptidase_C19_UCH"/>
</dbReference>
<dbReference type="CDD" id="cd02257">
    <property type="entry name" value="Peptidase_C19"/>
    <property type="match status" value="1"/>
</dbReference>
<evidence type="ECO:0000256" key="3">
    <source>
        <dbReference type="ARBA" id="ARBA00022670"/>
    </source>
</evidence>
<feature type="region of interest" description="Disordered" evidence="7">
    <location>
        <begin position="579"/>
        <end position="618"/>
    </location>
</feature>
<dbReference type="GO" id="GO:0006508">
    <property type="term" value="P:proteolysis"/>
    <property type="evidence" value="ECO:0007669"/>
    <property type="project" value="UniProtKB-KW"/>
</dbReference>
<protein>
    <recommendedName>
        <fullName evidence="2">ubiquitinyl hydrolase 1</fullName>
        <ecNumber evidence="2">3.4.19.12</ecNumber>
    </recommendedName>
</protein>
<keyword evidence="4" id="KW-0833">Ubl conjugation pathway</keyword>
<sequence length="907" mass="99457">MMPGPHIPQPPGPHQARRQGDAQYYHLPPQTHSPVHNPYAQYHHPQHYVPPHASPYQQQHIQQWYNPYHQPQLPPQPHYLPPRPYQPHASPVVVSSHPHMAHMPPVNRSLGQTPPIIAHSRTPPVVHTQTFHPIPSTPSVSSQNLINSPTPSTSVTTPTLPPSRTASRSSFAGPPPPRQPSPAMRKAFHPPLPWLSVPTADFPPRASQKKKRRRGPVSATDKGLAFPARDHASEDVEEPKEPKEQLAEELDLTPTTPTDGPGDSQTSTIEEPSEIETETPSTSHPPSEADSTHPTTPSSTMAPAPRPAGANHSHTRTATKPAVPLIPIRSAKVASATSATQKSVKSVAMNEEPKTADPVTPSTREESGSAEETPKASPPPKAAPKSWAELLRTKNAPVPTQVAPASNGVVAPTNGHGPTVPKNNSLGDVLASFSVETDKKVSFLEPRGLVNSGNICYMNSILQALLFCVPFYDFLDQVAKRAVHSFKSETPLVDAMIMFMRDFKTIDSAVTAEKLRLRLKDKELEQYGEPLTPEYVYDVIKRLPRFDNMKRGQQEDAEEFLGFLLAGLHEECAHVIKTGRSSNDSQSVASPTSEHSGSVDSGWLEVGPKQKSSITQSSGAIEIESPLTKIFGGKIRSEYRKPGEKPSVTLEPYQPLQLDIGSPSVHNISDALKGLTHLETLDNNSRNTSTKASTKQVFIETLPPVLILHLKRFYYDGSGPQKIWKKIGYPLELEIPKEVFPIHKRGGFAVQGLPHYKLTTVVYHHGKNASGGHYTVDLRRQEGREWIRMDDTIIRRIRADEVAEGGAEEDPKVLAAALEQHNKDDGRSKNFYEQVGLDGEEEKADEGGWSQVNGGEKPGKESGAKKWSGVINGVASPSTAGKRTPLPKEGVRDNKVAYILFYQRIEA</sequence>
<dbReference type="Gene3D" id="3.90.70.10">
    <property type="entry name" value="Cysteine proteinases"/>
    <property type="match status" value="1"/>
</dbReference>
<feature type="region of interest" description="Disordered" evidence="7">
    <location>
        <begin position="399"/>
        <end position="424"/>
    </location>
</feature>
<keyword evidence="5" id="KW-0378">Hydrolase</keyword>
<dbReference type="PROSITE" id="PS00972">
    <property type="entry name" value="USP_1"/>
    <property type="match status" value="1"/>
</dbReference>
<feature type="compositionally biased region" description="Polar residues" evidence="7">
    <location>
        <begin position="579"/>
        <end position="599"/>
    </location>
</feature>
<evidence type="ECO:0000256" key="2">
    <source>
        <dbReference type="ARBA" id="ARBA00012759"/>
    </source>
</evidence>
<feature type="compositionally biased region" description="Low complexity" evidence="7">
    <location>
        <begin position="38"/>
        <end position="51"/>
    </location>
</feature>
<dbReference type="AlphaFoldDB" id="A0A6G1JUU6"/>
<evidence type="ECO:0000256" key="5">
    <source>
        <dbReference type="ARBA" id="ARBA00022801"/>
    </source>
</evidence>
<keyword evidence="10" id="KW-1185">Reference proteome</keyword>
<evidence type="ECO:0000256" key="1">
    <source>
        <dbReference type="ARBA" id="ARBA00000707"/>
    </source>
</evidence>
<dbReference type="EC" id="3.4.19.12" evidence="2"/>
<dbReference type="Proteomes" id="UP000799428">
    <property type="component" value="Unassembled WGS sequence"/>
</dbReference>
<dbReference type="EMBL" id="MU005784">
    <property type="protein sequence ID" value="KAF2704025.1"/>
    <property type="molecule type" value="Genomic_DNA"/>
</dbReference>
<dbReference type="GO" id="GO:0005634">
    <property type="term" value="C:nucleus"/>
    <property type="evidence" value="ECO:0007669"/>
    <property type="project" value="TreeGrafter"/>
</dbReference>
<feature type="domain" description="USP" evidence="8">
    <location>
        <begin position="447"/>
        <end position="819"/>
    </location>
</feature>
<accession>A0A6G1JUU6</accession>